<feature type="transmembrane region" description="Helical" evidence="1">
    <location>
        <begin position="66"/>
        <end position="85"/>
    </location>
</feature>
<dbReference type="EMBL" id="JPRP01000002">
    <property type="protein sequence ID" value="KFE98491.1"/>
    <property type="molecule type" value="Genomic_DNA"/>
</dbReference>
<dbReference type="Proteomes" id="UP000028713">
    <property type="component" value="Unassembled WGS sequence"/>
</dbReference>
<evidence type="ECO:0000313" key="3">
    <source>
        <dbReference type="Proteomes" id="UP000028713"/>
    </source>
</evidence>
<dbReference type="eggNOG" id="ENOG5032RPW">
    <property type="taxonomic scope" value="Bacteria"/>
</dbReference>
<keyword evidence="1" id="KW-0472">Membrane</keyword>
<dbReference type="Pfam" id="PF19617">
    <property type="entry name" value="DUF6122"/>
    <property type="match status" value="1"/>
</dbReference>
<keyword evidence="1" id="KW-0812">Transmembrane</keyword>
<feature type="transmembrane region" description="Helical" evidence="1">
    <location>
        <begin position="37"/>
        <end position="54"/>
    </location>
</feature>
<protein>
    <submittedName>
        <fullName evidence="2">Membrane protein</fullName>
    </submittedName>
</protein>
<dbReference type="STRING" id="236814.IX39_13730"/>
<proteinExistence type="predicted"/>
<name>A0A085Z228_9FLAO</name>
<comment type="caution">
    <text evidence="2">The sequence shown here is derived from an EMBL/GenBank/DDBJ whole genome shotgun (WGS) entry which is preliminary data.</text>
</comment>
<accession>A0A085Z228</accession>
<organism evidence="2 3">
    <name type="scientific">Chryseobacterium formosense</name>
    <dbReference type="NCBI Taxonomy" id="236814"/>
    <lineage>
        <taxon>Bacteria</taxon>
        <taxon>Pseudomonadati</taxon>
        <taxon>Bacteroidota</taxon>
        <taxon>Flavobacteriia</taxon>
        <taxon>Flavobacteriales</taxon>
        <taxon>Weeksellaceae</taxon>
        <taxon>Chryseobacterium group</taxon>
        <taxon>Chryseobacterium</taxon>
    </lineage>
</organism>
<dbReference type="AlphaFoldDB" id="A0A085Z228"/>
<feature type="transmembrane region" description="Helical" evidence="1">
    <location>
        <begin position="13"/>
        <end position="30"/>
    </location>
</feature>
<gene>
    <name evidence="2" type="ORF">IX39_13730</name>
</gene>
<reference evidence="2 3" key="1">
    <citation type="submission" date="2014-07" db="EMBL/GenBank/DDBJ databases">
        <title>Genome of Chryseobacterium formosense LMG 24722.</title>
        <authorList>
            <person name="Pipes S.E."/>
            <person name="Stropko S.J."/>
            <person name="Newman J.D."/>
        </authorList>
    </citation>
    <scope>NUCLEOTIDE SEQUENCE [LARGE SCALE GENOMIC DNA]</scope>
    <source>
        <strain evidence="2 3">LMG 24722</strain>
    </source>
</reference>
<keyword evidence="1" id="KW-1133">Transmembrane helix</keyword>
<evidence type="ECO:0000313" key="2">
    <source>
        <dbReference type="EMBL" id="KFE98491.1"/>
    </source>
</evidence>
<sequence length="112" mass="13215">MCPPEIALLKTCTHYFLHLAFPVVIAFVFYRKQWKKAYLILLATMLVDLDHLFADPVFDPDRMSIGFHFLHSYYAIAVYFLLLFFKGNLRLIGIGLLLHMLTDFQDFVLWCH</sequence>
<dbReference type="OrthoDB" id="289051at2"/>
<dbReference type="RefSeq" id="WP_034677711.1">
    <property type="nucleotide sequence ID" value="NZ_FPAP01000002.1"/>
</dbReference>
<evidence type="ECO:0000256" key="1">
    <source>
        <dbReference type="SAM" id="Phobius"/>
    </source>
</evidence>
<dbReference type="InterPro" id="IPR046125">
    <property type="entry name" value="DUF6122"/>
</dbReference>
<keyword evidence="3" id="KW-1185">Reference proteome</keyword>